<dbReference type="Proteomes" id="UP000249623">
    <property type="component" value="Chromosome 1"/>
</dbReference>
<dbReference type="InterPro" id="IPR001031">
    <property type="entry name" value="Thioesterase"/>
</dbReference>
<dbReference type="PANTHER" id="PTHR11487">
    <property type="entry name" value="THIOESTERASE"/>
    <property type="match status" value="1"/>
</dbReference>
<sequence>MKINVIVIPHAGGMASTYYKLKKYNEDLFNFYFVELSGRGRRVHEQLYDSFSEAVNDIYEQVQELIRMGPYVILGHSMGSWLAYELYYKIIEEKAPLPIHIFFSGNRSPYTKQELSVMNLNDEEFIDYIIKNHEATKKIFEVKKLRKLFLPILRSDYKIMEEYQPSLKKEKIKVSISTLGGGADPLLSKGFYDWGELTEQDFTNKIYDGKHFYIFENFKEVSDFMKETLLQQK</sequence>
<evidence type="ECO:0000313" key="4">
    <source>
        <dbReference type="Proteomes" id="UP000249623"/>
    </source>
</evidence>
<organism evidence="3 4">
    <name type="scientific">Streptococcus sanguinis</name>
    <dbReference type="NCBI Taxonomy" id="1305"/>
    <lineage>
        <taxon>Bacteria</taxon>
        <taxon>Bacillati</taxon>
        <taxon>Bacillota</taxon>
        <taxon>Bacilli</taxon>
        <taxon>Lactobacillales</taxon>
        <taxon>Streptococcaceae</taxon>
        <taxon>Streptococcus</taxon>
    </lineage>
</organism>
<evidence type="ECO:0000256" key="1">
    <source>
        <dbReference type="ARBA" id="ARBA00007169"/>
    </source>
</evidence>
<dbReference type="PANTHER" id="PTHR11487:SF0">
    <property type="entry name" value="S-ACYL FATTY ACID SYNTHASE THIOESTERASE, MEDIUM CHAIN"/>
    <property type="match status" value="1"/>
</dbReference>
<dbReference type="InterPro" id="IPR012223">
    <property type="entry name" value="TEII"/>
</dbReference>
<dbReference type="SUPFAM" id="SSF53474">
    <property type="entry name" value="alpha/beta-Hydrolases"/>
    <property type="match status" value="1"/>
</dbReference>
<evidence type="ECO:0000259" key="2">
    <source>
        <dbReference type="Pfam" id="PF00975"/>
    </source>
</evidence>
<dbReference type="RefSeq" id="WP_002934287.1">
    <property type="nucleotide sequence ID" value="NZ_LS483346.1"/>
</dbReference>
<comment type="similarity">
    <text evidence="1">Belongs to the thioesterase family.</text>
</comment>
<protein>
    <submittedName>
        <fullName evidence="3">Thioesterase</fullName>
        <ecNumber evidence="3">3.1.2.-</ecNumber>
    </submittedName>
</protein>
<reference evidence="3 4" key="1">
    <citation type="submission" date="2018-06" db="EMBL/GenBank/DDBJ databases">
        <authorList>
            <consortium name="Pathogen Informatics"/>
            <person name="Doyle S."/>
        </authorList>
    </citation>
    <scope>NUCLEOTIDE SEQUENCE [LARGE SCALE GENOMIC DNA]</scope>
    <source>
        <strain evidence="3 4">NCTC11085</strain>
    </source>
</reference>
<evidence type="ECO:0000313" key="3">
    <source>
        <dbReference type="EMBL" id="SQF35127.1"/>
    </source>
</evidence>
<proteinExistence type="inferred from homology"/>
<keyword evidence="3" id="KW-0378">Hydrolase</keyword>
<dbReference type="InterPro" id="IPR029058">
    <property type="entry name" value="AB_hydrolase_fold"/>
</dbReference>
<gene>
    <name evidence="3" type="primary">srfAD</name>
    <name evidence="3" type="ORF">NCTC11085_01505</name>
</gene>
<dbReference type="Pfam" id="PF00975">
    <property type="entry name" value="Thioesterase"/>
    <property type="match status" value="1"/>
</dbReference>
<name>A0A2X3VNW0_STRSA</name>
<dbReference type="EC" id="3.1.2.-" evidence="3"/>
<dbReference type="GO" id="GO:0008610">
    <property type="term" value="P:lipid biosynthetic process"/>
    <property type="evidence" value="ECO:0007669"/>
    <property type="project" value="TreeGrafter"/>
</dbReference>
<dbReference type="EMBL" id="LS483346">
    <property type="protein sequence ID" value="SQF35127.1"/>
    <property type="molecule type" value="Genomic_DNA"/>
</dbReference>
<feature type="domain" description="Thioesterase" evidence="2">
    <location>
        <begin position="5"/>
        <end position="226"/>
    </location>
</feature>
<dbReference type="AlphaFoldDB" id="A0A2X3VNW0"/>
<dbReference type="Gene3D" id="3.40.50.1820">
    <property type="entry name" value="alpha/beta hydrolase"/>
    <property type="match status" value="1"/>
</dbReference>
<dbReference type="GO" id="GO:0016787">
    <property type="term" value="F:hydrolase activity"/>
    <property type="evidence" value="ECO:0007669"/>
    <property type="project" value="UniProtKB-KW"/>
</dbReference>
<accession>A0A2X3VNW0</accession>